<dbReference type="InterPro" id="IPR043736">
    <property type="entry name" value="DUF5681"/>
</dbReference>
<dbReference type="EMBL" id="LT670849">
    <property type="protein sequence ID" value="SHN81081.1"/>
    <property type="molecule type" value="Genomic_DNA"/>
</dbReference>
<dbReference type="Pfam" id="PF18932">
    <property type="entry name" value="DUF5681"/>
    <property type="match status" value="1"/>
</dbReference>
<sequence>MSEDGLPDNSEQGDVGYRKPPRARRFAKGQSGNPTGRPRGRHRQAPYEAVLGQTVKIREDGAERRVTAAEAFLLQLTKRGLEGDDAAARASLAVIEEARERRGAGQSRISAIVHVCVAPGSVTPALEPLRMARKLDPYRETARMALEPWLVEAALARLSRPLSLTDQRIVVKATRTPHKVRWPKWWTENP</sequence>
<reference evidence="4" key="1">
    <citation type="submission" date="2016-11" db="EMBL/GenBank/DDBJ databases">
        <authorList>
            <person name="Varghese N."/>
            <person name="Submissions S."/>
        </authorList>
    </citation>
    <scope>NUCLEOTIDE SEQUENCE [LARGE SCALE GENOMIC DNA]</scope>
    <source>
        <strain evidence="4">GAS401</strain>
    </source>
</reference>
<name>A0A1M7UDI1_9BRAD</name>
<gene>
    <name evidence="3" type="ORF">SAMN05444170_4607</name>
</gene>
<evidence type="ECO:0000256" key="1">
    <source>
        <dbReference type="SAM" id="MobiDB-lite"/>
    </source>
</evidence>
<keyword evidence="4" id="KW-1185">Reference proteome</keyword>
<dbReference type="AlphaFoldDB" id="A0A1M7UDI1"/>
<feature type="region of interest" description="Disordered" evidence="1">
    <location>
        <begin position="1"/>
        <end position="45"/>
    </location>
</feature>
<evidence type="ECO:0000259" key="2">
    <source>
        <dbReference type="Pfam" id="PF18932"/>
    </source>
</evidence>
<evidence type="ECO:0000313" key="3">
    <source>
        <dbReference type="EMBL" id="SHN81081.1"/>
    </source>
</evidence>
<evidence type="ECO:0000313" key="4">
    <source>
        <dbReference type="Proteomes" id="UP000184096"/>
    </source>
</evidence>
<accession>A0A1M7UDI1</accession>
<organism evidence="3 4">
    <name type="scientific">Bradyrhizobium erythrophlei</name>
    <dbReference type="NCBI Taxonomy" id="1437360"/>
    <lineage>
        <taxon>Bacteria</taxon>
        <taxon>Pseudomonadati</taxon>
        <taxon>Pseudomonadota</taxon>
        <taxon>Alphaproteobacteria</taxon>
        <taxon>Hyphomicrobiales</taxon>
        <taxon>Nitrobacteraceae</taxon>
        <taxon>Bradyrhizobium</taxon>
    </lineage>
</organism>
<dbReference type="Proteomes" id="UP000184096">
    <property type="component" value="Chromosome I"/>
</dbReference>
<protein>
    <recommendedName>
        <fullName evidence="2">DUF5681 domain-containing protein</fullName>
    </recommendedName>
</protein>
<proteinExistence type="predicted"/>
<feature type="domain" description="DUF5681" evidence="2">
    <location>
        <begin position="23"/>
        <end position="98"/>
    </location>
</feature>